<dbReference type="EMBL" id="JBJUIK010000012">
    <property type="protein sequence ID" value="KAL3510943.1"/>
    <property type="molecule type" value="Genomic_DNA"/>
</dbReference>
<sequence>MTKVYTKKLLRRDKAKTGMAEYVENQCEKEEKGEVIIGRLPIMTFVAQEQLCLTKLWLSSVPRWMVSYHPVEKRKRVYLKLVDNSKVENLIGEQKVLSVYFAVAEVPVWILFFAFGTSTDKEVKLLNNCKFPPAESAEESIRNILFPNLIGFKKKACFLGYMVRCLLEAYTGRRKIDNRDDFRNKRLELASELLERS</sequence>
<dbReference type="Pfam" id="PF04561">
    <property type="entry name" value="RNA_pol_Rpb2_2"/>
    <property type="match status" value="1"/>
</dbReference>
<comment type="caution">
    <text evidence="3">The sequence shown here is derived from an EMBL/GenBank/DDBJ whole genome shotgun (WGS) entry which is preliminary data.</text>
</comment>
<dbReference type="SUPFAM" id="SSF64484">
    <property type="entry name" value="beta and beta-prime subunits of DNA dependent RNA-polymerase"/>
    <property type="match status" value="1"/>
</dbReference>
<dbReference type="InterPro" id="IPR007642">
    <property type="entry name" value="RNA_pol_Rpb2_2"/>
</dbReference>
<keyword evidence="4" id="KW-1185">Reference proteome</keyword>
<dbReference type="Gene3D" id="3.90.1110.10">
    <property type="entry name" value="RNA polymerase Rpb2, domain 2"/>
    <property type="match status" value="1"/>
</dbReference>
<organism evidence="3 4">
    <name type="scientific">Cinchona calisaya</name>
    <dbReference type="NCBI Taxonomy" id="153742"/>
    <lineage>
        <taxon>Eukaryota</taxon>
        <taxon>Viridiplantae</taxon>
        <taxon>Streptophyta</taxon>
        <taxon>Embryophyta</taxon>
        <taxon>Tracheophyta</taxon>
        <taxon>Spermatophyta</taxon>
        <taxon>Magnoliopsida</taxon>
        <taxon>eudicotyledons</taxon>
        <taxon>Gunneridae</taxon>
        <taxon>Pentapetalae</taxon>
        <taxon>asterids</taxon>
        <taxon>lamiids</taxon>
        <taxon>Gentianales</taxon>
        <taxon>Rubiaceae</taxon>
        <taxon>Cinchonoideae</taxon>
        <taxon>Cinchoneae</taxon>
        <taxon>Cinchona</taxon>
    </lineage>
</organism>
<proteinExistence type="predicted"/>
<dbReference type="AlphaFoldDB" id="A0ABD2YUD7"/>
<name>A0ABD2YUD7_9GENT</name>
<comment type="catalytic activity">
    <reaction evidence="1">
        <text>RNA(n) + a ribonucleoside 5'-triphosphate = RNA(n+1) + diphosphate</text>
        <dbReference type="Rhea" id="RHEA:21248"/>
        <dbReference type="Rhea" id="RHEA-COMP:14527"/>
        <dbReference type="Rhea" id="RHEA-COMP:17342"/>
        <dbReference type="ChEBI" id="CHEBI:33019"/>
        <dbReference type="ChEBI" id="CHEBI:61557"/>
        <dbReference type="ChEBI" id="CHEBI:140395"/>
        <dbReference type="EC" id="2.7.7.6"/>
    </reaction>
</comment>
<evidence type="ECO:0000259" key="2">
    <source>
        <dbReference type="Pfam" id="PF04561"/>
    </source>
</evidence>
<evidence type="ECO:0000256" key="1">
    <source>
        <dbReference type="ARBA" id="ARBA00048552"/>
    </source>
</evidence>
<dbReference type="GO" id="GO:0003899">
    <property type="term" value="F:DNA-directed RNA polymerase activity"/>
    <property type="evidence" value="ECO:0007669"/>
    <property type="project" value="UniProtKB-EC"/>
</dbReference>
<dbReference type="Proteomes" id="UP001630127">
    <property type="component" value="Unassembled WGS sequence"/>
</dbReference>
<dbReference type="InterPro" id="IPR037034">
    <property type="entry name" value="RNA_pol_Rpb2_2_sf"/>
</dbReference>
<feature type="domain" description="RNA polymerase Rpb2" evidence="2">
    <location>
        <begin position="154"/>
        <end position="188"/>
    </location>
</feature>
<evidence type="ECO:0000313" key="4">
    <source>
        <dbReference type="Proteomes" id="UP001630127"/>
    </source>
</evidence>
<gene>
    <name evidence="3" type="ORF">ACH5RR_030344</name>
</gene>
<evidence type="ECO:0000313" key="3">
    <source>
        <dbReference type="EMBL" id="KAL3510943.1"/>
    </source>
</evidence>
<reference evidence="3 4" key="1">
    <citation type="submission" date="2024-11" db="EMBL/GenBank/DDBJ databases">
        <title>A near-complete genome assembly of Cinchona calisaya.</title>
        <authorList>
            <person name="Lian D.C."/>
            <person name="Zhao X.W."/>
            <person name="Wei L."/>
        </authorList>
    </citation>
    <scope>NUCLEOTIDE SEQUENCE [LARGE SCALE GENOMIC DNA]</scope>
    <source>
        <tissue evidence="3">Nenye</tissue>
    </source>
</reference>
<protein>
    <recommendedName>
        <fullName evidence="2">RNA polymerase Rpb2 domain-containing protein</fullName>
    </recommendedName>
</protein>
<accession>A0ABD2YUD7</accession>